<dbReference type="GO" id="GO:0045259">
    <property type="term" value="C:proton-transporting ATP synthase complex"/>
    <property type="evidence" value="ECO:0007669"/>
    <property type="project" value="UniProtKB-KW"/>
</dbReference>
<keyword evidence="6 11" id="KW-0375">Hydrogen ion transport</keyword>
<dbReference type="InterPro" id="IPR023011">
    <property type="entry name" value="ATP_synth_F0_asu_AS"/>
</dbReference>
<gene>
    <name evidence="11 13" type="primary">atpB</name>
    <name evidence="13" type="ORF">Q4F26_02715</name>
</gene>
<dbReference type="PANTHER" id="PTHR42823:SF3">
    <property type="entry name" value="ATP SYNTHASE SUBUNIT A, CHLOROPLASTIC"/>
    <property type="match status" value="1"/>
</dbReference>
<proteinExistence type="inferred from homology"/>
<keyword evidence="8 11" id="KW-0406">Ion transport</keyword>
<dbReference type="GO" id="GO:0046933">
    <property type="term" value="F:proton-transporting ATP synthase activity, rotational mechanism"/>
    <property type="evidence" value="ECO:0007669"/>
    <property type="project" value="UniProtKB-UniRule"/>
</dbReference>
<keyword evidence="3 11" id="KW-0813">Transport</keyword>
<keyword evidence="9 11" id="KW-0472">Membrane</keyword>
<evidence type="ECO:0000256" key="10">
    <source>
        <dbReference type="ARBA" id="ARBA00023310"/>
    </source>
</evidence>
<evidence type="ECO:0000256" key="7">
    <source>
        <dbReference type="ARBA" id="ARBA00022989"/>
    </source>
</evidence>
<feature type="transmembrane region" description="Helical" evidence="11">
    <location>
        <begin position="174"/>
        <end position="197"/>
    </location>
</feature>
<feature type="transmembrane region" description="Helical" evidence="11">
    <location>
        <begin position="12"/>
        <end position="37"/>
    </location>
</feature>
<dbReference type="NCBIfam" id="TIGR01131">
    <property type="entry name" value="ATP_synt_6_or_A"/>
    <property type="match status" value="1"/>
</dbReference>
<dbReference type="HAMAP" id="MF_01393">
    <property type="entry name" value="ATP_synth_a_bact"/>
    <property type="match status" value="1"/>
</dbReference>
<feature type="transmembrane region" description="Helical" evidence="11">
    <location>
        <begin position="209"/>
        <end position="229"/>
    </location>
</feature>
<evidence type="ECO:0000256" key="4">
    <source>
        <dbReference type="ARBA" id="ARBA00022547"/>
    </source>
</evidence>
<keyword evidence="14" id="KW-1185">Reference proteome</keyword>
<keyword evidence="10 11" id="KW-0066">ATP synthesis</keyword>
<dbReference type="SUPFAM" id="SSF81336">
    <property type="entry name" value="F1F0 ATP synthase subunit A"/>
    <property type="match status" value="1"/>
</dbReference>
<name>A0AA43ZRV8_9LACT</name>
<comment type="function">
    <text evidence="11 12">Key component of the proton channel; it plays a direct role in the translocation of protons across the membrane.</text>
</comment>
<evidence type="ECO:0000256" key="6">
    <source>
        <dbReference type="ARBA" id="ARBA00022781"/>
    </source>
</evidence>
<dbReference type="PRINTS" id="PR00123">
    <property type="entry name" value="ATPASEA"/>
</dbReference>
<feature type="transmembrane region" description="Helical" evidence="11">
    <location>
        <begin position="144"/>
        <end position="168"/>
    </location>
</feature>
<evidence type="ECO:0000256" key="8">
    <source>
        <dbReference type="ARBA" id="ARBA00023065"/>
    </source>
</evidence>
<sequence length="239" mass="26404">MAETKFIEIFGLTFSFNTLIATAGTLIVVLIASILLTRKLSVESPGKPQLVLESLVDFIKGIVNDNLGKAAEPIYVWIMMTLFLFVFVANLLGLPFLVEPYHVSLWKSPTADPAVAFSLALVMNIISHLLGIRKKGFGGYFKQTYFSPVIGFPIVIGEELLNLFTLAMRLFGNIFAGEILLALIASMGNSLGLVTWLAGIPLQMIWQTFSLFIGVIQAYIFVTLSTVYLKDKITLEEEE</sequence>
<dbReference type="InterPro" id="IPR045082">
    <property type="entry name" value="ATP_syn_F0_a_bact/chloroplast"/>
</dbReference>
<organism evidence="13 14">
    <name type="scientific">Atopococcus tabaci</name>
    <dbReference type="NCBI Taxonomy" id="269774"/>
    <lineage>
        <taxon>Bacteria</taxon>
        <taxon>Bacillati</taxon>
        <taxon>Bacillota</taxon>
        <taxon>Bacilli</taxon>
        <taxon>Lactobacillales</taxon>
        <taxon>Carnobacteriaceae</taxon>
        <taxon>Atopococcus</taxon>
    </lineage>
</organism>
<dbReference type="Proteomes" id="UP001171751">
    <property type="component" value="Unassembled WGS sequence"/>
</dbReference>
<evidence type="ECO:0000256" key="1">
    <source>
        <dbReference type="ARBA" id="ARBA00004141"/>
    </source>
</evidence>
<dbReference type="EMBL" id="JAUNQW010000007">
    <property type="protein sequence ID" value="MDO5457231.1"/>
    <property type="molecule type" value="Genomic_DNA"/>
</dbReference>
<dbReference type="PANTHER" id="PTHR42823">
    <property type="entry name" value="ATP SYNTHASE SUBUNIT A, CHLOROPLASTIC"/>
    <property type="match status" value="1"/>
</dbReference>
<dbReference type="Gene3D" id="1.20.120.220">
    <property type="entry name" value="ATP synthase, F0 complex, subunit A"/>
    <property type="match status" value="1"/>
</dbReference>
<keyword evidence="7 11" id="KW-1133">Transmembrane helix</keyword>
<evidence type="ECO:0000256" key="12">
    <source>
        <dbReference type="RuleBase" id="RU000483"/>
    </source>
</evidence>
<reference evidence="13" key="1">
    <citation type="submission" date="2023-07" db="EMBL/GenBank/DDBJ databases">
        <title>Between Cages and Wild: Unraveling the Impact of Captivity on Animal Microbiomes and Antimicrobial Resistance.</title>
        <authorList>
            <person name="Schmartz G.P."/>
            <person name="Rehner J."/>
            <person name="Schuff M.J."/>
            <person name="Becker S.L."/>
            <person name="Kravczyk M."/>
            <person name="Gurevich A."/>
            <person name="Francke R."/>
            <person name="Mueller R."/>
            <person name="Keller V."/>
            <person name="Keller A."/>
        </authorList>
    </citation>
    <scope>NUCLEOTIDE SEQUENCE</scope>
    <source>
        <strain evidence="13">S39M_St_73</strain>
    </source>
</reference>
<accession>A0AA43ZRV8</accession>
<feature type="transmembrane region" description="Helical" evidence="11">
    <location>
        <begin position="74"/>
        <end position="94"/>
    </location>
</feature>
<dbReference type="InterPro" id="IPR000568">
    <property type="entry name" value="ATP_synth_F0_asu"/>
</dbReference>
<comment type="similarity">
    <text evidence="2 11 12">Belongs to the ATPase A chain family.</text>
</comment>
<dbReference type="CDD" id="cd00310">
    <property type="entry name" value="ATP-synt_Fo_a_6"/>
    <property type="match status" value="1"/>
</dbReference>
<keyword evidence="4 11" id="KW-0138">CF(0)</keyword>
<dbReference type="InterPro" id="IPR035908">
    <property type="entry name" value="F0_ATP_A_sf"/>
</dbReference>
<keyword evidence="5 11" id="KW-0812">Transmembrane</keyword>
<dbReference type="AlphaFoldDB" id="A0AA43ZRV8"/>
<dbReference type="GO" id="GO:0042777">
    <property type="term" value="P:proton motive force-driven plasma membrane ATP synthesis"/>
    <property type="evidence" value="ECO:0007669"/>
    <property type="project" value="TreeGrafter"/>
</dbReference>
<evidence type="ECO:0000313" key="14">
    <source>
        <dbReference type="Proteomes" id="UP001171751"/>
    </source>
</evidence>
<keyword evidence="11" id="KW-1003">Cell membrane</keyword>
<evidence type="ECO:0000313" key="13">
    <source>
        <dbReference type="EMBL" id="MDO5457231.1"/>
    </source>
</evidence>
<dbReference type="PROSITE" id="PS00449">
    <property type="entry name" value="ATPASE_A"/>
    <property type="match status" value="1"/>
</dbReference>
<evidence type="ECO:0000256" key="9">
    <source>
        <dbReference type="ARBA" id="ARBA00023136"/>
    </source>
</evidence>
<evidence type="ECO:0000256" key="5">
    <source>
        <dbReference type="ARBA" id="ARBA00022692"/>
    </source>
</evidence>
<evidence type="ECO:0000256" key="3">
    <source>
        <dbReference type="ARBA" id="ARBA00022448"/>
    </source>
</evidence>
<comment type="subcellular location">
    <subcellularLocation>
        <location evidence="11 12">Cell membrane</location>
        <topology evidence="11 12">Multi-pass membrane protein</topology>
    </subcellularLocation>
    <subcellularLocation>
        <location evidence="1">Membrane</location>
        <topology evidence="1">Multi-pass membrane protein</topology>
    </subcellularLocation>
</comment>
<protein>
    <recommendedName>
        <fullName evidence="11 12">ATP synthase subunit a</fullName>
    </recommendedName>
    <alternativeName>
        <fullName evidence="11">ATP synthase F0 sector subunit a</fullName>
    </alternativeName>
    <alternativeName>
        <fullName evidence="11">F-ATPase subunit 6</fullName>
    </alternativeName>
</protein>
<dbReference type="Pfam" id="PF00119">
    <property type="entry name" value="ATP-synt_A"/>
    <property type="match status" value="1"/>
</dbReference>
<comment type="caution">
    <text evidence="13">The sequence shown here is derived from an EMBL/GenBank/DDBJ whole genome shotgun (WGS) entry which is preliminary data.</text>
</comment>
<evidence type="ECO:0000256" key="11">
    <source>
        <dbReference type="HAMAP-Rule" id="MF_01393"/>
    </source>
</evidence>
<evidence type="ECO:0000256" key="2">
    <source>
        <dbReference type="ARBA" id="ARBA00006810"/>
    </source>
</evidence>
<dbReference type="GO" id="GO:0005886">
    <property type="term" value="C:plasma membrane"/>
    <property type="evidence" value="ECO:0007669"/>
    <property type="project" value="UniProtKB-SubCell"/>
</dbReference>
<feature type="transmembrane region" description="Helical" evidence="11">
    <location>
        <begin position="114"/>
        <end position="132"/>
    </location>
</feature>